<evidence type="ECO:0000256" key="12">
    <source>
        <dbReference type="ARBA" id="ARBA00023306"/>
    </source>
</evidence>
<evidence type="ECO:0000256" key="2">
    <source>
        <dbReference type="ARBA" id="ARBA00004177"/>
    </source>
</evidence>
<dbReference type="AlphaFoldDB" id="A0AA47MUA1"/>
<feature type="compositionally biased region" description="Polar residues" evidence="16">
    <location>
        <begin position="180"/>
        <end position="191"/>
    </location>
</feature>
<evidence type="ECO:0000256" key="4">
    <source>
        <dbReference type="ARBA" id="ARBA00006726"/>
    </source>
</evidence>
<organism evidence="18 19">
    <name type="scientific">Merluccius polli</name>
    <name type="common">Benguela hake</name>
    <name type="synonym">Merluccius cadenati</name>
    <dbReference type="NCBI Taxonomy" id="89951"/>
    <lineage>
        <taxon>Eukaryota</taxon>
        <taxon>Metazoa</taxon>
        <taxon>Chordata</taxon>
        <taxon>Craniata</taxon>
        <taxon>Vertebrata</taxon>
        <taxon>Euteleostomi</taxon>
        <taxon>Actinopterygii</taxon>
        <taxon>Neopterygii</taxon>
        <taxon>Teleostei</taxon>
        <taxon>Neoteleostei</taxon>
        <taxon>Acanthomorphata</taxon>
        <taxon>Zeiogadaria</taxon>
        <taxon>Gadariae</taxon>
        <taxon>Gadiformes</taxon>
        <taxon>Gadoidei</taxon>
        <taxon>Merlucciidae</taxon>
        <taxon>Merluccius</taxon>
    </lineage>
</organism>
<reference evidence="18" key="1">
    <citation type="journal article" date="2023" name="Front. Mar. Sci.">
        <title>A new Merluccius polli reference genome to investigate the effects of global change in West African waters.</title>
        <authorList>
            <person name="Mateo J.L."/>
            <person name="Blanco-Fernandez C."/>
            <person name="Garcia-Vazquez E."/>
            <person name="Machado-Schiaffino G."/>
        </authorList>
    </citation>
    <scope>NUCLEOTIDE SEQUENCE</scope>
    <source>
        <strain evidence="18">C29</strain>
        <tissue evidence="18">Fin</tissue>
    </source>
</reference>
<accession>A0AA47MUA1</accession>
<feature type="domain" description="Cyclin-dependent kinase inhibitor" evidence="17">
    <location>
        <begin position="35"/>
        <end position="84"/>
    </location>
</feature>
<keyword evidence="9" id="KW-0832">Ubl conjugation</keyword>
<evidence type="ECO:0000256" key="8">
    <source>
        <dbReference type="ARBA" id="ARBA00022753"/>
    </source>
</evidence>
<keyword evidence="19" id="KW-1185">Reference proteome</keyword>
<feature type="region of interest" description="Disordered" evidence="16">
    <location>
        <begin position="92"/>
        <end position="236"/>
    </location>
</feature>
<keyword evidence="10" id="KW-0649">Protein kinase inhibitor</keyword>
<comment type="caution">
    <text evidence="18">The sequence shown here is derived from an EMBL/GenBank/DDBJ whole genome shotgun (WGS) entry which is preliminary data.</text>
</comment>
<gene>
    <name evidence="18" type="primary">Cdkn1b</name>
    <name evidence="18" type="ORF">N1851_013920</name>
</gene>
<evidence type="ECO:0000256" key="16">
    <source>
        <dbReference type="SAM" id="MobiDB-lite"/>
    </source>
</evidence>
<comment type="subcellular location">
    <subcellularLocation>
        <location evidence="3">Cytoplasm</location>
    </subcellularLocation>
    <subcellularLocation>
        <location evidence="2">Endosome</location>
    </subcellularLocation>
    <subcellularLocation>
        <location evidence="1">Nucleus</location>
    </subcellularLocation>
</comment>
<evidence type="ECO:0000256" key="1">
    <source>
        <dbReference type="ARBA" id="ARBA00004123"/>
    </source>
</evidence>
<dbReference type="Gene3D" id="4.10.365.10">
    <property type="entry name" value="p27"/>
    <property type="match status" value="1"/>
</dbReference>
<evidence type="ECO:0000256" key="13">
    <source>
        <dbReference type="ARBA" id="ARBA00031903"/>
    </source>
</evidence>
<dbReference type="GO" id="GO:0005768">
    <property type="term" value="C:endosome"/>
    <property type="evidence" value="ECO:0007669"/>
    <property type="project" value="UniProtKB-SubCell"/>
</dbReference>
<protein>
    <recommendedName>
        <fullName evidence="5">Cyclin-dependent kinase inhibitor 1B</fullName>
    </recommendedName>
    <alternativeName>
        <fullName evidence="14">Cyclin-dependent kinase inhibitor p27</fullName>
    </alternativeName>
    <alternativeName>
        <fullName evidence="13">p27Kip1</fullName>
    </alternativeName>
</protein>
<dbReference type="GO" id="GO:0004861">
    <property type="term" value="F:cyclin-dependent protein serine/threonine kinase inhibitor activity"/>
    <property type="evidence" value="ECO:0007669"/>
    <property type="project" value="InterPro"/>
</dbReference>
<evidence type="ECO:0000256" key="3">
    <source>
        <dbReference type="ARBA" id="ARBA00004496"/>
    </source>
</evidence>
<dbReference type="InterPro" id="IPR044898">
    <property type="entry name" value="CDI_dom_sf"/>
</dbReference>
<dbReference type="GO" id="GO:0045930">
    <property type="term" value="P:negative regulation of mitotic cell cycle"/>
    <property type="evidence" value="ECO:0007669"/>
    <property type="project" value="TreeGrafter"/>
</dbReference>
<proteinExistence type="inferred from homology"/>
<dbReference type="GO" id="GO:0005634">
    <property type="term" value="C:nucleus"/>
    <property type="evidence" value="ECO:0007669"/>
    <property type="project" value="UniProtKB-SubCell"/>
</dbReference>
<evidence type="ECO:0000256" key="6">
    <source>
        <dbReference type="ARBA" id="ARBA00022490"/>
    </source>
</evidence>
<dbReference type="Pfam" id="PF02234">
    <property type="entry name" value="CDI"/>
    <property type="match status" value="1"/>
</dbReference>
<feature type="compositionally biased region" description="Basic and acidic residues" evidence="16">
    <location>
        <begin position="103"/>
        <end position="127"/>
    </location>
</feature>
<keyword evidence="12" id="KW-0131">Cell cycle</keyword>
<dbReference type="PANTHER" id="PTHR10265">
    <property type="entry name" value="CYCLIN-DEPENDENT KINASE INHIBITOR 1"/>
    <property type="match status" value="1"/>
</dbReference>
<evidence type="ECO:0000256" key="9">
    <source>
        <dbReference type="ARBA" id="ARBA00022843"/>
    </source>
</evidence>
<dbReference type="InterPro" id="IPR003175">
    <property type="entry name" value="CDI_dom"/>
</dbReference>
<keyword evidence="7" id="KW-0597">Phosphoprotein</keyword>
<evidence type="ECO:0000256" key="7">
    <source>
        <dbReference type="ARBA" id="ARBA00022553"/>
    </source>
</evidence>
<comment type="similarity">
    <text evidence="4">Belongs to the CDI family.</text>
</comment>
<keyword evidence="6" id="KW-0963">Cytoplasm</keyword>
<evidence type="ECO:0000256" key="10">
    <source>
        <dbReference type="ARBA" id="ARBA00023013"/>
    </source>
</evidence>
<evidence type="ECO:0000313" key="19">
    <source>
        <dbReference type="Proteomes" id="UP001174136"/>
    </source>
</evidence>
<evidence type="ECO:0000256" key="15">
    <source>
        <dbReference type="ARBA" id="ARBA00045727"/>
    </source>
</evidence>
<evidence type="ECO:0000256" key="11">
    <source>
        <dbReference type="ARBA" id="ARBA00023242"/>
    </source>
</evidence>
<keyword evidence="11" id="KW-0539">Nucleus</keyword>
<comment type="function">
    <text evidence="15">Important regulator of cell cycle progression. Inhibits the kinase activity of CDK2 bound to cyclin A, but has little inhibitory activity on CDK2 bound to SPDYA. Involved in G1 arrest. Potent inhibitor of cyclin E- and cyclin A-CDK2 complexes. Forms a complex with cyclin type D-CDK4 complexes and is involved in the assembly, stability, and modulation of CCND1-CDK4 complex activation. Acts either as an inhibitor or an activator of cyclin type D-CDK4 complexes depending on its phosphorylation state and/or stoichometry.</text>
</comment>
<dbReference type="EMBL" id="JAOPHQ010002560">
    <property type="protein sequence ID" value="KAK0146712.1"/>
    <property type="molecule type" value="Genomic_DNA"/>
</dbReference>
<evidence type="ECO:0000256" key="5">
    <source>
        <dbReference type="ARBA" id="ARBA00014547"/>
    </source>
</evidence>
<dbReference type="Proteomes" id="UP001174136">
    <property type="component" value="Unassembled WGS sequence"/>
</dbReference>
<evidence type="ECO:0000259" key="17">
    <source>
        <dbReference type="Pfam" id="PF02234"/>
    </source>
</evidence>
<sequence length="236" mass="26134">MSDVRLSTASPTLERGVGVGDVRPADPAKPSVCRNLFGNFDRDGFKKDCKATMHTAQRVFAERWDYDPLADRPLSSGGCAWEAVESPPEFYVRPAHKRPRPRGKVDLTGSDHRSEPGEDERLLDREPMQGSRKRRARPLDGCSSGCQTKHSQSDEDCDQPDPLGIPTPTAEQTPRKPESRTTSNCVSSLSCRTVVDTGGGERERSYNSLSERGAETSTEYAHYQFSSSNLPQKQTM</sequence>
<dbReference type="GO" id="GO:0051087">
    <property type="term" value="F:protein-folding chaperone binding"/>
    <property type="evidence" value="ECO:0007669"/>
    <property type="project" value="TreeGrafter"/>
</dbReference>
<dbReference type="GO" id="GO:0000082">
    <property type="term" value="P:G1/S transition of mitotic cell cycle"/>
    <property type="evidence" value="ECO:0007669"/>
    <property type="project" value="TreeGrafter"/>
</dbReference>
<feature type="region of interest" description="Disordered" evidence="16">
    <location>
        <begin position="1"/>
        <end position="28"/>
    </location>
</feature>
<name>A0AA47MUA1_MERPO</name>
<feature type="compositionally biased region" description="Polar residues" evidence="16">
    <location>
        <begin position="1"/>
        <end position="11"/>
    </location>
</feature>
<feature type="compositionally biased region" description="Polar residues" evidence="16">
    <location>
        <begin position="206"/>
        <end position="236"/>
    </location>
</feature>
<evidence type="ECO:0000256" key="14">
    <source>
        <dbReference type="ARBA" id="ARBA00031925"/>
    </source>
</evidence>
<dbReference type="GO" id="GO:0008285">
    <property type="term" value="P:negative regulation of cell population proliferation"/>
    <property type="evidence" value="ECO:0007669"/>
    <property type="project" value="TreeGrafter"/>
</dbReference>
<keyword evidence="8" id="KW-0967">Endosome</keyword>
<dbReference type="PANTHER" id="PTHR10265:SF9">
    <property type="entry name" value="CYCLIN-DEPENDENT KINASE INHIBITOR 1B"/>
    <property type="match status" value="1"/>
</dbReference>
<evidence type="ECO:0000313" key="18">
    <source>
        <dbReference type="EMBL" id="KAK0146712.1"/>
    </source>
</evidence>